<evidence type="ECO:0000256" key="12">
    <source>
        <dbReference type="ARBA" id="ARBA00022840"/>
    </source>
</evidence>
<dbReference type="SUPFAM" id="SSF52540">
    <property type="entry name" value="P-loop containing nucleoside triphosphate hydrolases"/>
    <property type="match status" value="1"/>
</dbReference>
<dbReference type="EC" id="2.7.1.156" evidence="14"/>
<proteinExistence type="inferred from homology"/>
<gene>
    <name evidence="18" type="ORF">DI533_07710</name>
</gene>
<evidence type="ECO:0000256" key="2">
    <source>
        <dbReference type="ARBA" id="ARBA00000711"/>
    </source>
</evidence>
<name>A0A2W5SM81_CERSP</name>
<feature type="binding site" evidence="16">
    <location>
        <position position="92"/>
    </location>
    <ligand>
        <name>GTP</name>
        <dbReference type="ChEBI" id="CHEBI:37565"/>
    </ligand>
</feature>
<keyword evidence="8 14" id="KW-0169">Cobalamin biosynthesis</keyword>
<feature type="binding site" evidence="16">
    <location>
        <begin position="43"/>
        <end position="45"/>
    </location>
    <ligand>
        <name>GTP</name>
        <dbReference type="ChEBI" id="CHEBI:37565"/>
    </ligand>
</feature>
<dbReference type="Proteomes" id="UP000248975">
    <property type="component" value="Unassembled WGS sequence"/>
</dbReference>
<organism evidence="18 19">
    <name type="scientific">Cereibacter sphaeroides</name>
    <name type="common">Rhodobacter sphaeroides</name>
    <dbReference type="NCBI Taxonomy" id="1063"/>
    <lineage>
        <taxon>Bacteria</taxon>
        <taxon>Pseudomonadati</taxon>
        <taxon>Pseudomonadota</taxon>
        <taxon>Alphaproteobacteria</taxon>
        <taxon>Rhodobacterales</taxon>
        <taxon>Paracoccaceae</taxon>
        <taxon>Cereibacter</taxon>
    </lineage>
</organism>
<dbReference type="EC" id="2.7.7.62" evidence="14"/>
<dbReference type="InterPro" id="IPR027417">
    <property type="entry name" value="P-loop_NTPase"/>
</dbReference>
<keyword evidence="13 14" id="KW-0342">GTP-binding</keyword>
<evidence type="ECO:0000256" key="17">
    <source>
        <dbReference type="SAM" id="MobiDB-lite"/>
    </source>
</evidence>
<dbReference type="NCBIfam" id="NF004469">
    <property type="entry name" value="PRK05800.1"/>
    <property type="match status" value="1"/>
</dbReference>
<comment type="caution">
    <text evidence="18">The sequence shown here is derived from an EMBL/GenBank/DDBJ whole genome shotgun (WGS) entry which is preliminary data.</text>
</comment>
<feature type="region of interest" description="Disordered" evidence="17">
    <location>
        <begin position="1"/>
        <end position="21"/>
    </location>
</feature>
<dbReference type="GO" id="GO:0008820">
    <property type="term" value="F:cobinamide phosphate guanylyltransferase activity"/>
    <property type="evidence" value="ECO:0007669"/>
    <property type="project" value="UniProtKB-UniRule"/>
</dbReference>
<evidence type="ECO:0000256" key="8">
    <source>
        <dbReference type="ARBA" id="ARBA00022573"/>
    </source>
</evidence>
<dbReference type="GO" id="GO:0005524">
    <property type="term" value="F:ATP binding"/>
    <property type="evidence" value="ECO:0007669"/>
    <property type="project" value="UniProtKB-UniRule"/>
</dbReference>
<evidence type="ECO:0000256" key="1">
    <source>
        <dbReference type="ARBA" id="ARBA00000312"/>
    </source>
</evidence>
<comment type="catalytic activity">
    <reaction evidence="1 14">
        <text>adenosylcob(III)inamide + ATP = adenosylcob(III)inamide phosphate + ADP + H(+)</text>
        <dbReference type="Rhea" id="RHEA:15769"/>
        <dbReference type="ChEBI" id="CHEBI:2480"/>
        <dbReference type="ChEBI" id="CHEBI:15378"/>
        <dbReference type="ChEBI" id="CHEBI:30616"/>
        <dbReference type="ChEBI" id="CHEBI:58502"/>
        <dbReference type="ChEBI" id="CHEBI:456216"/>
        <dbReference type="EC" id="2.7.1.156"/>
    </reaction>
</comment>
<dbReference type="PANTHER" id="PTHR34848:SF1">
    <property type="entry name" value="BIFUNCTIONAL ADENOSYLCOBALAMIN BIOSYNTHESIS PROTEIN COBU"/>
    <property type="match status" value="1"/>
</dbReference>
<keyword evidence="10 14" id="KW-0547">Nucleotide-binding</keyword>
<feature type="binding site" evidence="16">
    <location>
        <position position="71"/>
    </location>
    <ligand>
        <name>GTP</name>
        <dbReference type="ChEBI" id="CHEBI:37565"/>
    </ligand>
</feature>
<dbReference type="Gene3D" id="3.40.50.300">
    <property type="entry name" value="P-loop containing nucleotide triphosphate hydrolases"/>
    <property type="match status" value="1"/>
</dbReference>
<evidence type="ECO:0000256" key="6">
    <source>
        <dbReference type="ARBA" id="ARBA00005159"/>
    </source>
</evidence>
<comment type="similarity">
    <text evidence="7 14">Belongs to the CobU/CobP family.</text>
</comment>
<comment type="catalytic activity">
    <reaction evidence="3">
        <text>adenosylcob(III)inamide + GTP = adenosylcob(III)inamide phosphate + GDP + H(+)</text>
        <dbReference type="Rhea" id="RHEA:15765"/>
        <dbReference type="ChEBI" id="CHEBI:2480"/>
        <dbReference type="ChEBI" id="CHEBI:15378"/>
        <dbReference type="ChEBI" id="CHEBI:37565"/>
        <dbReference type="ChEBI" id="CHEBI:58189"/>
        <dbReference type="ChEBI" id="CHEBI:58502"/>
        <dbReference type="EC" id="2.7.1.156"/>
    </reaction>
</comment>
<keyword evidence="11 14" id="KW-0418">Kinase</keyword>
<feature type="binding site" evidence="16">
    <location>
        <begin position="18"/>
        <end position="25"/>
    </location>
    <ligand>
        <name>GTP</name>
        <dbReference type="ChEBI" id="CHEBI:37565"/>
    </ligand>
</feature>
<dbReference type="CDD" id="cd00544">
    <property type="entry name" value="CobU"/>
    <property type="match status" value="1"/>
</dbReference>
<feature type="binding site" evidence="16">
    <location>
        <begin position="60"/>
        <end position="63"/>
    </location>
    <ligand>
        <name>GTP</name>
        <dbReference type="ChEBI" id="CHEBI:37565"/>
    </ligand>
</feature>
<evidence type="ECO:0000256" key="9">
    <source>
        <dbReference type="ARBA" id="ARBA00022679"/>
    </source>
</evidence>
<comment type="pathway">
    <text evidence="5 14">Cofactor biosynthesis; adenosylcobalamin biosynthesis; adenosylcobalamin from cob(II)yrinate a,c-diamide: step 6/7.</text>
</comment>
<evidence type="ECO:0000256" key="3">
    <source>
        <dbReference type="ARBA" id="ARBA00001522"/>
    </source>
</evidence>
<feature type="active site" description="GMP-histidine intermediate" evidence="15">
    <location>
        <position position="59"/>
    </location>
</feature>
<reference evidence="18 19" key="1">
    <citation type="submission" date="2017-08" db="EMBL/GenBank/DDBJ databases">
        <title>Infants hospitalized years apart are colonized by the same room-sourced microbial strains.</title>
        <authorList>
            <person name="Brooks B."/>
            <person name="Olm M.R."/>
            <person name="Firek B.A."/>
            <person name="Baker R."/>
            <person name="Thomas B.C."/>
            <person name="Morowitz M.J."/>
            <person name="Banfield J.F."/>
        </authorList>
    </citation>
    <scope>NUCLEOTIDE SEQUENCE [LARGE SCALE GENOMIC DNA]</scope>
    <source>
        <strain evidence="18">S2_003_000_R2_11</strain>
    </source>
</reference>
<evidence type="ECO:0000256" key="4">
    <source>
        <dbReference type="ARBA" id="ARBA00003889"/>
    </source>
</evidence>
<dbReference type="GO" id="GO:0009236">
    <property type="term" value="P:cobalamin biosynthetic process"/>
    <property type="evidence" value="ECO:0007669"/>
    <property type="project" value="UniProtKB-UniRule"/>
</dbReference>
<comment type="catalytic activity">
    <reaction evidence="2 14">
        <text>adenosylcob(III)inamide phosphate + GTP + H(+) = adenosylcob(III)inamide-GDP + diphosphate</text>
        <dbReference type="Rhea" id="RHEA:22712"/>
        <dbReference type="ChEBI" id="CHEBI:15378"/>
        <dbReference type="ChEBI" id="CHEBI:33019"/>
        <dbReference type="ChEBI" id="CHEBI:37565"/>
        <dbReference type="ChEBI" id="CHEBI:58502"/>
        <dbReference type="ChEBI" id="CHEBI:60487"/>
        <dbReference type="EC" id="2.7.7.62"/>
    </reaction>
</comment>
<evidence type="ECO:0000313" key="19">
    <source>
        <dbReference type="Proteomes" id="UP000248975"/>
    </source>
</evidence>
<keyword evidence="18" id="KW-0548">Nucleotidyltransferase</keyword>
<keyword evidence="12 14" id="KW-0067">ATP-binding</keyword>
<protein>
    <recommendedName>
        <fullName evidence="14">Bifunctional adenosylcobalamin biosynthesis protein</fullName>
        <ecNumber evidence="14">2.7.1.156</ecNumber>
        <ecNumber evidence="14">2.7.7.62</ecNumber>
    </recommendedName>
</protein>
<dbReference type="UniPathway" id="UPA00148">
    <property type="reaction ID" value="UER00236"/>
</dbReference>
<sequence>MTGSKVSSPGWSKSCVTGGARSGKSAFAEKLVRMTGRPLVYIATAEARDSEMRDRISQHRAMRGDGWQTVEAPLDLAGALARVPADSAVLVDCVTLWLTNHLLAGHDLDAERGRILSALAACRAPVAVVTNEVGWGIVPENALARQFRDAQGRLNQALAAQADLAVAVIAGLPLALKGTIPAGVA</sequence>
<dbReference type="GO" id="GO:0005525">
    <property type="term" value="F:GTP binding"/>
    <property type="evidence" value="ECO:0007669"/>
    <property type="project" value="UniProtKB-UniRule"/>
</dbReference>
<keyword evidence="9 14" id="KW-0808">Transferase</keyword>
<evidence type="ECO:0000256" key="16">
    <source>
        <dbReference type="PIRSR" id="PIRSR006135-2"/>
    </source>
</evidence>
<dbReference type="EMBL" id="QFQS01000001">
    <property type="protein sequence ID" value="PZR00446.1"/>
    <property type="molecule type" value="Genomic_DNA"/>
</dbReference>
<evidence type="ECO:0000256" key="10">
    <source>
        <dbReference type="ARBA" id="ARBA00022741"/>
    </source>
</evidence>
<evidence type="ECO:0000256" key="15">
    <source>
        <dbReference type="PIRSR" id="PIRSR006135-1"/>
    </source>
</evidence>
<evidence type="ECO:0000256" key="7">
    <source>
        <dbReference type="ARBA" id="ARBA00007490"/>
    </source>
</evidence>
<dbReference type="InterPro" id="IPR003203">
    <property type="entry name" value="CobU/CobP"/>
</dbReference>
<feature type="compositionally biased region" description="Polar residues" evidence="17">
    <location>
        <begin position="1"/>
        <end position="15"/>
    </location>
</feature>
<accession>A0A2W5SM81</accession>
<comment type="pathway">
    <text evidence="6 14">Cofactor biosynthesis; adenosylcobalamin biosynthesis; adenosylcobalamin from cob(II)yrinate a,c-diamide: step 5/7.</text>
</comment>
<evidence type="ECO:0000256" key="13">
    <source>
        <dbReference type="ARBA" id="ARBA00023134"/>
    </source>
</evidence>
<dbReference type="AlphaFoldDB" id="A0A2W5SM81"/>
<dbReference type="GO" id="GO:0043752">
    <property type="term" value="F:adenosylcobinamide kinase activity"/>
    <property type="evidence" value="ECO:0007669"/>
    <property type="project" value="UniProtKB-EC"/>
</dbReference>
<dbReference type="PIRSF" id="PIRSF006135">
    <property type="entry name" value="CobU"/>
    <property type="match status" value="1"/>
</dbReference>
<evidence type="ECO:0000256" key="14">
    <source>
        <dbReference type="PIRNR" id="PIRNR006135"/>
    </source>
</evidence>
<comment type="function">
    <text evidence="4 14">Catalyzes ATP-dependent phosphorylation of adenosylcobinamide and addition of GMP to adenosylcobinamide phosphate.</text>
</comment>
<dbReference type="Pfam" id="PF02283">
    <property type="entry name" value="CobU"/>
    <property type="match status" value="1"/>
</dbReference>
<evidence type="ECO:0000256" key="11">
    <source>
        <dbReference type="ARBA" id="ARBA00022777"/>
    </source>
</evidence>
<evidence type="ECO:0000313" key="18">
    <source>
        <dbReference type="EMBL" id="PZR00446.1"/>
    </source>
</evidence>
<evidence type="ECO:0000256" key="5">
    <source>
        <dbReference type="ARBA" id="ARBA00004692"/>
    </source>
</evidence>
<dbReference type="PANTHER" id="PTHR34848">
    <property type="match status" value="1"/>
</dbReference>